<dbReference type="Pfam" id="PF00730">
    <property type="entry name" value="HhH-GPD"/>
    <property type="match status" value="1"/>
</dbReference>
<keyword evidence="16" id="KW-1185">Reference proteome</keyword>
<reference evidence="16" key="1">
    <citation type="journal article" date="2015" name="PLoS Genet.">
        <title>Genome Sequence and Transcriptome Analyses of Chrysochromulina tobin: Metabolic Tools for Enhanced Algal Fitness in the Prominent Order Prymnesiales (Haptophyceae).</title>
        <authorList>
            <person name="Hovde B.T."/>
            <person name="Deodato C.R."/>
            <person name="Hunsperger H.M."/>
            <person name="Ryken S.A."/>
            <person name="Yost W."/>
            <person name="Jha R.K."/>
            <person name="Patterson J."/>
            <person name="Monnat R.J. Jr."/>
            <person name="Barlow S.B."/>
            <person name="Starkenburg S.R."/>
            <person name="Cattolico R.A."/>
        </authorList>
    </citation>
    <scope>NUCLEOTIDE SEQUENCE</scope>
    <source>
        <strain evidence="16">CCMP291</strain>
    </source>
</reference>
<evidence type="ECO:0000313" key="15">
    <source>
        <dbReference type="EMBL" id="KOO32165.1"/>
    </source>
</evidence>
<dbReference type="Gene3D" id="1.10.1670.10">
    <property type="entry name" value="Helix-hairpin-Helix base-excision DNA repair enzymes (C-terminal)"/>
    <property type="match status" value="1"/>
</dbReference>
<dbReference type="SUPFAM" id="SSF48150">
    <property type="entry name" value="DNA-glycosylase"/>
    <property type="match status" value="1"/>
</dbReference>
<evidence type="ECO:0000256" key="4">
    <source>
        <dbReference type="ARBA" id="ARBA00012045"/>
    </source>
</evidence>
<dbReference type="GO" id="GO:0005634">
    <property type="term" value="C:nucleus"/>
    <property type="evidence" value="ECO:0007669"/>
    <property type="project" value="TreeGrafter"/>
</dbReference>
<dbReference type="GO" id="GO:0051536">
    <property type="term" value="F:iron-sulfur cluster binding"/>
    <property type="evidence" value="ECO:0007669"/>
    <property type="project" value="UniProtKB-KW"/>
</dbReference>
<dbReference type="GO" id="GO:0000701">
    <property type="term" value="F:purine-specific mismatch base pair DNA N-glycosylase activity"/>
    <property type="evidence" value="ECO:0007669"/>
    <property type="project" value="UniProtKB-EC"/>
</dbReference>
<evidence type="ECO:0000256" key="1">
    <source>
        <dbReference type="ARBA" id="ARBA00000843"/>
    </source>
</evidence>
<dbReference type="GO" id="GO:0035485">
    <property type="term" value="F:adenine/guanine mispair binding"/>
    <property type="evidence" value="ECO:0007669"/>
    <property type="project" value="TreeGrafter"/>
</dbReference>
<dbReference type="SMART" id="SM00478">
    <property type="entry name" value="ENDO3c"/>
    <property type="match status" value="1"/>
</dbReference>
<comment type="cofactor">
    <cofactor evidence="2">
        <name>[4Fe-4S] cluster</name>
        <dbReference type="ChEBI" id="CHEBI:49883"/>
    </cofactor>
</comment>
<dbReference type="GO" id="GO:0006284">
    <property type="term" value="P:base-excision repair"/>
    <property type="evidence" value="ECO:0007669"/>
    <property type="project" value="InterPro"/>
</dbReference>
<evidence type="ECO:0000256" key="5">
    <source>
        <dbReference type="ARBA" id="ARBA00022023"/>
    </source>
</evidence>
<dbReference type="GO" id="GO:0034039">
    <property type="term" value="F:8-oxo-7,8-dihydroguanine DNA N-glycosylase activity"/>
    <property type="evidence" value="ECO:0007669"/>
    <property type="project" value="TreeGrafter"/>
</dbReference>
<evidence type="ECO:0000256" key="12">
    <source>
        <dbReference type="ARBA" id="ARBA00023295"/>
    </source>
</evidence>
<evidence type="ECO:0000313" key="16">
    <source>
        <dbReference type="Proteomes" id="UP000037460"/>
    </source>
</evidence>
<dbReference type="Pfam" id="PF00633">
    <property type="entry name" value="HHH"/>
    <property type="match status" value="1"/>
</dbReference>
<dbReference type="OrthoDB" id="10248838at2759"/>
<dbReference type="AlphaFoldDB" id="A0A0M0K035"/>
<keyword evidence="6" id="KW-0479">Metal-binding</keyword>
<dbReference type="GO" id="GO:0032357">
    <property type="term" value="F:oxidized purine DNA binding"/>
    <property type="evidence" value="ECO:0007669"/>
    <property type="project" value="TreeGrafter"/>
</dbReference>
<evidence type="ECO:0000259" key="14">
    <source>
        <dbReference type="SMART" id="SM00478"/>
    </source>
</evidence>
<evidence type="ECO:0000256" key="10">
    <source>
        <dbReference type="ARBA" id="ARBA00023014"/>
    </source>
</evidence>
<evidence type="ECO:0000256" key="7">
    <source>
        <dbReference type="ARBA" id="ARBA00022763"/>
    </source>
</evidence>
<dbReference type="GO" id="GO:0006298">
    <property type="term" value="P:mismatch repair"/>
    <property type="evidence" value="ECO:0007669"/>
    <property type="project" value="TreeGrafter"/>
</dbReference>
<dbReference type="PANTHER" id="PTHR42944:SF1">
    <property type="entry name" value="ADENINE DNA GLYCOSYLASE"/>
    <property type="match status" value="1"/>
</dbReference>
<evidence type="ECO:0000256" key="8">
    <source>
        <dbReference type="ARBA" id="ARBA00022801"/>
    </source>
</evidence>
<evidence type="ECO:0000256" key="13">
    <source>
        <dbReference type="SAM" id="MobiDB-lite"/>
    </source>
</evidence>
<keyword evidence="7" id="KW-0227">DNA damage</keyword>
<dbReference type="InterPro" id="IPR023170">
    <property type="entry name" value="HhH_base_excis_C"/>
</dbReference>
<dbReference type="Proteomes" id="UP000037460">
    <property type="component" value="Unassembled WGS sequence"/>
</dbReference>
<keyword evidence="8" id="KW-0378">Hydrolase</keyword>
<proteinExistence type="inferred from homology"/>
<keyword evidence="10" id="KW-0411">Iron-sulfur</keyword>
<dbReference type="InterPro" id="IPR000445">
    <property type="entry name" value="HhH_motif"/>
</dbReference>
<evidence type="ECO:0000256" key="11">
    <source>
        <dbReference type="ARBA" id="ARBA00023204"/>
    </source>
</evidence>
<comment type="caution">
    <text evidence="15">The sequence shown here is derived from an EMBL/GenBank/DDBJ whole genome shotgun (WGS) entry which is preliminary data.</text>
</comment>
<dbReference type="EMBL" id="JWZX01001836">
    <property type="protein sequence ID" value="KOO32165.1"/>
    <property type="molecule type" value="Genomic_DNA"/>
</dbReference>
<feature type="region of interest" description="Disordered" evidence="13">
    <location>
        <begin position="241"/>
        <end position="295"/>
    </location>
</feature>
<evidence type="ECO:0000256" key="3">
    <source>
        <dbReference type="ARBA" id="ARBA00008343"/>
    </source>
</evidence>
<name>A0A0M0K035_9EUKA</name>
<dbReference type="PANTHER" id="PTHR42944">
    <property type="entry name" value="ADENINE DNA GLYCOSYLASE"/>
    <property type="match status" value="1"/>
</dbReference>
<keyword evidence="9" id="KW-0408">Iron</keyword>
<comment type="similarity">
    <text evidence="3">Belongs to the Nth/MutY family.</text>
</comment>
<keyword evidence="11" id="KW-0234">DNA repair</keyword>
<dbReference type="InterPro" id="IPR044298">
    <property type="entry name" value="MIG/MutY"/>
</dbReference>
<comment type="catalytic activity">
    <reaction evidence="1">
        <text>Hydrolyzes free adenine bases from 7,8-dihydro-8-oxoguanine:adenine mismatched double-stranded DNA, leaving an apurinic site.</text>
        <dbReference type="EC" id="3.2.2.31"/>
    </reaction>
</comment>
<organism evidence="15 16">
    <name type="scientific">Chrysochromulina tobinii</name>
    <dbReference type="NCBI Taxonomy" id="1460289"/>
    <lineage>
        <taxon>Eukaryota</taxon>
        <taxon>Haptista</taxon>
        <taxon>Haptophyta</taxon>
        <taxon>Prymnesiophyceae</taxon>
        <taxon>Prymnesiales</taxon>
        <taxon>Chrysochromulinaceae</taxon>
        <taxon>Chrysochromulina</taxon>
    </lineage>
</organism>
<protein>
    <recommendedName>
        <fullName evidence="5">Adenine DNA glycosylase</fullName>
        <ecNumber evidence="4">3.2.2.31</ecNumber>
    </recommendedName>
</protein>
<dbReference type="EC" id="3.2.2.31" evidence="4"/>
<feature type="domain" description="HhH-GPD" evidence="14">
    <location>
        <begin position="1"/>
        <end position="158"/>
    </location>
</feature>
<sequence>MLQQTRVEAVIPYWCAWMEAFPTVEALAAASEEQVNARWAGLGFYRRARMLHEGSQQVVREHGGKLPETVEGLMRLRGIGRYTAGAIASVCFGVPAPIVDGNVLRVLSRLCGVACSPKDGPFASDSGLAWTLAERLVCAGGGERPGDLNQAIMELGATLCAPGGSGVDPRDPLRAYYASTAIGRDVYAALMSGAAALDSDEPFESGGRTYCWMHAQRMAAVGVTSGVQKVLAAVEESLRGEGAGSSAALKQKPSKKDANGPTAGAGGAGQGKRKGGGGGADEKTQPKMSKFFSKS</sequence>
<dbReference type="InterPro" id="IPR011257">
    <property type="entry name" value="DNA_glycosylase"/>
</dbReference>
<evidence type="ECO:0000256" key="2">
    <source>
        <dbReference type="ARBA" id="ARBA00001966"/>
    </source>
</evidence>
<keyword evidence="12" id="KW-0326">Glycosidase</keyword>
<dbReference type="Gene3D" id="1.10.340.30">
    <property type="entry name" value="Hypothetical protein, domain 2"/>
    <property type="match status" value="1"/>
</dbReference>
<evidence type="ECO:0000256" key="9">
    <source>
        <dbReference type="ARBA" id="ARBA00023004"/>
    </source>
</evidence>
<evidence type="ECO:0000256" key="6">
    <source>
        <dbReference type="ARBA" id="ARBA00022723"/>
    </source>
</evidence>
<dbReference type="InterPro" id="IPR003265">
    <property type="entry name" value="HhH-GPD_domain"/>
</dbReference>
<dbReference type="GO" id="GO:0046872">
    <property type="term" value="F:metal ion binding"/>
    <property type="evidence" value="ECO:0007669"/>
    <property type="project" value="UniProtKB-KW"/>
</dbReference>
<gene>
    <name evidence="15" type="ORF">Ctob_015705</name>
</gene>
<accession>A0A0M0K035</accession>
<dbReference type="CDD" id="cd00056">
    <property type="entry name" value="ENDO3c"/>
    <property type="match status" value="1"/>
</dbReference>